<dbReference type="InterPro" id="IPR033516">
    <property type="entry name" value="CARD8/ASC/NALP1_CARD"/>
</dbReference>
<dbReference type="GO" id="GO:0042981">
    <property type="term" value="P:regulation of apoptotic process"/>
    <property type="evidence" value="ECO:0007669"/>
    <property type="project" value="InterPro"/>
</dbReference>
<evidence type="ECO:0000313" key="8">
    <source>
        <dbReference type="EMBL" id="CAI5791027.1"/>
    </source>
</evidence>
<evidence type="ECO:0000256" key="1">
    <source>
        <dbReference type="ARBA" id="ARBA00004514"/>
    </source>
</evidence>
<dbReference type="Proteomes" id="UP001178461">
    <property type="component" value="Chromosome 13"/>
</dbReference>
<keyword evidence="4" id="KW-0391">Immunity</keyword>
<feature type="domain" description="CARD" evidence="6">
    <location>
        <begin position="510"/>
        <end position="598"/>
    </location>
</feature>
<dbReference type="GO" id="GO:0006954">
    <property type="term" value="P:inflammatory response"/>
    <property type="evidence" value="ECO:0007669"/>
    <property type="project" value="UniProtKB-KW"/>
</dbReference>
<name>A0AA35L751_9SAUR</name>
<keyword evidence="9" id="KW-1185">Reference proteome</keyword>
<dbReference type="SUPFAM" id="SSF47986">
    <property type="entry name" value="DEATH domain"/>
    <property type="match status" value="1"/>
</dbReference>
<dbReference type="InterPro" id="IPR025307">
    <property type="entry name" value="FIIND_dom"/>
</dbReference>
<dbReference type="PANTHER" id="PTHR46985">
    <property type="entry name" value="NACHT, LRR AND PYD DOMAINS-CONTAINING PROTEIN 1"/>
    <property type="match status" value="1"/>
</dbReference>
<evidence type="ECO:0000256" key="3">
    <source>
        <dbReference type="ARBA" id="ARBA00022588"/>
    </source>
</evidence>
<dbReference type="PROSITE" id="PS50209">
    <property type="entry name" value="CARD"/>
    <property type="match status" value="1"/>
</dbReference>
<keyword evidence="3" id="KW-0399">Innate immunity</keyword>
<evidence type="ECO:0000259" key="6">
    <source>
        <dbReference type="PROSITE" id="PS50209"/>
    </source>
</evidence>
<sequence>MAEEPLEEELKKLERSFPGEKGDKIMSRSTPSFHFPQRYWSFSTCPADMEQQYLELYAEHMQDKFSFSLIEKNKDELVWEAYVRQGPSGCIQTSALSFSTASTIGYNSYVTNDAYKPADIYGDVNSGRENRFISGIQVTQNWLQERGAWTLCHLLLRHYDVDGAVEVAAKVLKAIDCQPQADKLLHGRASIPEFSVQVSESPLFAEKGQCRKTSPADSRKSVFCYQCPREDLPERIIPDVVWDSQRNHEIYSLCSLEAGSFQCYYTDLIFEVEAGVTITYHFDSWHKHLNGRDAQRLSVAGPLLNIQADPLEAVAAVHFPHFLCLADGDSSQVYIGHFVEEGMSLEKPSRVGSRHAVLRNPKFSPRGVVFKKPWFKRKMKVHCITLLYQVLEVPAQKFHLYLLPNDSSLRKTVHEKEEKCPSWRLDKPSVILKPLKIGSRFFVQKLDDVEICPKELELQYLHADMEQQYLELYAEHRQDKFHFNLIEKKRDELIWEAFVRQEASPPHPMSVSPKQHFIEQHREELIQRTSNVEAVLDMLLGTILNNEQYETISSKGTNQEKMRALYMLAPSWNRYCKDLLYKVLKNRNPYLFDELEGK</sequence>
<evidence type="ECO:0000256" key="2">
    <source>
        <dbReference type="ARBA" id="ARBA00022490"/>
    </source>
</evidence>
<reference evidence="8" key="1">
    <citation type="submission" date="2022-12" db="EMBL/GenBank/DDBJ databases">
        <authorList>
            <person name="Alioto T."/>
            <person name="Alioto T."/>
            <person name="Gomez Garrido J."/>
        </authorList>
    </citation>
    <scope>NUCLEOTIDE SEQUENCE</scope>
</reference>
<proteinExistence type="predicted"/>
<comment type="subcellular location">
    <subcellularLocation>
        <location evidence="1">Cytoplasm</location>
        <location evidence="1">Cytosol</location>
    </subcellularLocation>
</comment>
<dbReference type="PROSITE" id="PS51830">
    <property type="entry name" value="FIIND"/>
    <property type="match status" value="1"/>
</dbReference>
<dbReference type="Pfam" id="PF13553">
    <property type="entry name" value="FIIND"/>
    <property type="match status" value="1"/>
</dbReference>
<dbReference type="InterPro" id="IPR001315">
    <property type="entry name" value="CARD"/>
</dbReference>
<dbReference type="Gene3D" id="1.10.533.10">
    <property type="entry name" value="Death Domain, Fas"/>
    <property type="match status" value="1"/>
</dbReference>
<dbReference type="InterPro" id="IPR011029">
    <property type="entry name" value="DEATH-like_dom_sf"/>
</dbReference>
<dbReference type="PANTHER" id="PTHR46985:SF4">
    <property type="entry name" value="CASPASE RECRUITMENT DOMAIN-CONTAINING PROTEIN 8"/>
    <property type="match status" value="1"/>
</dbReference>
<keyword evidence="2" id="KW-0963">Cytoplasm</keyword>
<protein>
    <submittedName>
        <fullName evidence="8">LRR and PYD domains-containing 1-like</fullName>
    </submittedName>
</protein>
<evidence type="ECO:0000259" key="7">
    <source>
        <dbReference type="PROSITE" id="PS51830"/>
    </source>
</evidence>
<evidence type="ECO:0000313" key="9">
    <source>
        <dbReference type="Proteomes" id="UP001178461"/>
    </source>
</evidence>
<evidence type="ECO:0000256" key="4">
    <source>
        <dbReference type="ARBA" id="ARBA00022859"/>
    </source>
</evidence>
<dbReference type="GO" id="GO:0005829">
    <property type="term" value="C:cytosol"/>
    <property type="evidence" value="ECO:0007669"/>
    <property type="project" value="UniProtKB-SubCell"/>
</dbReference>
<dbReference type="GO" id="GO:0045087">
    <property type="term" value="P:innate immune response"/>
    <property type="evidence" value="ECO:0007669"/>
    <property type="project" value="UniProtKB-KW"/>
</dbReference>
<gene>
    <name evidence="8" type="ORF">PODLI_1B026878</name>
</gene>
<evidence type="ECO:0000256" key="5">
    <source>
        <dbReference type="ARBA" id="ARBA00023198"/>
    </source>
</evidence>
<dbReference type="CDD" id="cd08330">
    <property type="entry name" value="CARD_ASC_NALP1"/>
    <property type="match status" value="1"/>
</dbReference>
<keyword evidence="5" id="KW-0395">Inflammatory response</keyword>
<feature type="domain" description="FIIND" evidence="7">
    <location>
        <begin position="231"/>
        <end position="513"/>
    </location>
</feature>
<dbReference type="EMBL" id="OX395138">
    <property type="protein sequence ID" value="CAI5791027.1"/>
    <property type="molecule type" value="Genomic_DNA"/>
</dbReference>
<dbReference type="FunFam" id="1.10.533.10:FF:000013">
    <property type="entry name" value="Apoptosis-associated speck-like protein containing a CARD"/>
    <property type="match status" value="1"/>
</dbReference>
<dbReference type="AlphaFoldDB" id="A0AA35L751"/>
<organism evidence="8 9">
    <name type="scientific">Podarcis lilfordi</name>
    <name type="common">Lilford's wall lizard</name>
    <dbReference type="NCBI Taxonomy" id="74358"/>
    <lineage>
        <taxon>Eukaryota</taxon>
        <taxon>Metazoa</taxon>
        <taxon>Chordata</taxon>
        <taxon>Craniata</taxon>
        <taxon>Vertebrata</taxon>
        <taxon>Euteleostomi</taxon>
        <taxon>Lepidosauria</taxon>
        <taxon>Squamata</taxon>
        <taxon>Bifurcata</taxon>
        <taxon>Unidentata</taxon>
        <taxon>Episquamata</taxon>
        <taxon>Laterata</taxon>
        <taxon>Lacertibaenia</taxon>
        <taxon>Lacertidae</taxon>
        <taxon>Podarcis</taxon>
    </lineage>
</organism>
<accession>A0AA35L751</accession>
<dbReference type="Pfam" id="PF00619">
    <property type="entry name" value="CARD"/>
    <property type="match status" value="1"/>
</dbReference>
<dbReference type="Pfam" id="PF23679">
    <property type="entry name" value="UPA-FIIND"/>
    <property type="match status" value="1"/>
</dbReference>
<dbReference type="InterPro" id="IPR051249">
    <property type="entry name" value="NLRP_Inflammasome"/>
</dbReference>